<dbReference type="Pfam" id="PF18758">
    <property type="entry name" value="KDZ"/>
    <property type="match status" value="1"/>
</dbReference>
<evidence type="ECO:0000313" key="1">
    <source>
        <dbReference type="EMBL" id="KAF3856924.1"/>
    </source>
</evidence>
<protein>
    <recommendedName>
        <fullName evidence="3">Transposase</fullName>
    </recommendedName>
</protein>
<sequence length="164" mass="18691">MLAIAVDGNRKHYRFKKSRGTDEPSVFDGLFIAQDSKVSAFVDKIRSQMTIKSGRDVCGPATFTVCRETSHKSRAKVDEEGLQIAVCRHGILLHMPTQCSCRRSWLKLRMQHSFVWMLRAARADMITVLAMQWNHRKVENLHKTLSKRFVKVLALFGEDGSKVA</sequence>
<organism evidence="1 2">
    <name type="scientific">Dissostichus mawsoni</name>
    <name type="common">Antarctic cod</name>
    <dbReference type="NCBI Taxonomy" id="36200"/>
    <lineage>
        <taxon>Eukaryota</taxon>
        <taxon>Metazoa</taxon>
        <taxon>Chordata</taxon>
        <taxon>Craniata</taxon>
        <taxon>Vertebrata</taxon>
        <taxon>Euteleostomi</taxon>
        <taxon>Actinopterygii</taxon>
        <taxon>Neopterygii</taxon>
        <taxon>Teleostei</taxon>
        <taxon>Neoteleostei</taxon>
        <taxon>Acanthomorphata</taxon>
        <taxon>Eupercaria</taxon>
        <taxon>Perciformes</taxon>
        <taxon>Notothenioidei</taxon>
        <taxon>Nototheniidae</taxon>
        <taxon>Dissostichus</taxon>
    </lineage>
</organism>
<keyword evidence="2" id="KW-1185">Reference proteome</keyword>
<name>A0A7J5Z529_DISMA</name>
<gene>
    <name evidence="1" type="ORF">F7725_017647</name>
</gene>
<dbReference type="EMBL" id="JAAKFY010000006">
    <property type="protein sequence ID" value="KAF3856924.1"/>
    <property type="molecule type" value="Genomic_DNA"/>
</dbReference>
<dbReference type="AlphaFoldDB" id="A0A7J5Z529"/>
<dbReference type="OrthoDB" id="8942143at2759"/>
<proteinExistence type="predicted"/>
<dbReference type="PANTHER" id="PTHR33104">
    <property type="entry name" value="SI:DKEY-29D5.2"/>
    <property type="match status" value="1"/>
</dbReference>
<dbReference type="InterPro" id="IPR040521">
    <property type="entry name" value="KDZ"/>
</dbReference>
<dbReference type="PANTHER" id="PTHR33104:SF2">
    <property type="entry name" value="CXC3 LIKE CYSTEINE CLUSTER DOMAIN-CONTAINING PROTEIN"/>
    <property type="match status" value="1"/>
</dbReference>
<accession>A0A7J5Z529</accession>
<evidence type="ECO:0008006" key="3">
    <source>
        <dbReference type="Google" id="ProtNLM"/>
    </source>
</evidence>
<dbReference type="Proteomes" id="UP000518266">
    <property type="component" value="Unassembled WGS sequence"/>
</dbReference>
<comment type="caution">
    <text evidence="1">The sequence shown here is derived from an EMBL/GenBank/DDBJ whole genome shotgun (WGS) entry which is preliminary data.</text>
</comment>
<reference evidence="1 2" key="1">
    <citation type="submission" date="2020-03" db="EMBL/GenBank/DDBJ databases">
        <title>Dissostichus mawsoni Genome sequencing and assembly.</title>
        <authorList>
            <person name="Park H."/>
        </authorList>
    </citation>
    <scope>NUCLEOTIDE SEQUENCE [LARGE SCALE GENOMIC DNA]</scope>
    <source>
        <strain evidence="1">DM0001</strain>
        <tissue evidence="1">Muscle</tissue>
    </source>
</reference>
<evidence type="ECO:0000313" key="2">
    <source>
        <dbReference type="Proteomes" id="UP000518266"/>
    </source>
</evidence>